<dbReference type="OrthoDB" id="1534336at2759"/>
<comment type="caution">
    <text evidence="1">The sequence shown here is derived from an EMBL/GenBank/DDBJ whole genome shotgun (WGS) entry which is preliminary data.</text>
</comment>
<dbReference type="EMBL" id="NMUH01000803">
    <property type="protein sequence ID" value="MQL85048.1"/>
    <property type="molecule type" value="Genomic_DNA"/>
</dbReference>
<protein>
    <submittedName>
        <fullName evidence="1">Uncharacterized protein</fullName>
    </submittedName>
</protein>
<proteinExistence type="predicted"/>
<evidence type="ECO:0000313" key="1">
    <source>
        <dbReference type="EMBL" id="MQL85048.1"/>
    </source>
</evidence>
<accession>A0A843UNG0</accession>
<dbReference type="Proteomes" id="UP000652761">
    <property type="component" value="Unassembled WGS sequence"/>
</dbReference>
<keyword evidence="2" id="KW-1185">Reference proteome</keyword>
<gene>
    <name evidence="1" type="ORF">Taro_017560</name>
</gene>
<organism evidence="1 2">
    <name type="scientific">Colocasia esculenta</name>
    <name type="common">Wild taro</name>
    <name type="synonym">Arum esculentum</name>
    <dbReference type="NCBI Taxonomy" id="4460"/>
    <lineage>
        <taxon>Eukaryota</taxon>
        <taxon>Viridiplantae</taxon>
        <taxon>Streptophyta</taxon>
        <taxon>Embryophyta</taxon>
        <taxon>Tracheophyta</taxon>
        <taxon>Spermatophyta</taxon>
        <taxon>Magnoliopsida</taxon>
        <taxon>Liliopsida</taxon>
        <taxon>Araceae</taxon>
        <taxon>Aroideae</taxon>
        <taxon>Colocasieae</taxon>
        <taxon>Colocasia</taxon>
    </lineage>
</organism>
<name>A0A843UNG0_COLES</name>
<reference evidence="1" key="1">
    <citation type="submission" date="2017-07" db="EMBL/GenBank/DDBJ databases">
        <title>Taro Niue Genome Assembly and Annotation.</title>
        <authorList>
            <person name="Atibalentja N."/>
            <person name="Keating K."/>
            <person name="Fields C.J."/>
        </authorList>
    </citation>
    <scope>NUCLEOTIDE SEQUENCE</scope>
    <source>
        <strain evidence="1">Niue_2</strain>
        <tissue evidence="1">Leaf</tissue>
    </source>
</reference>
<dbReference type="AlphaFoldDB" id="A0A843UNG0"/>
<sequence length="126" mass="14559">MATDVKSQWRLCFLPLCLKTKRRDSLYRLLHRPHAAREILDERCRLNIAYDVLTSKRVKLLDMYGSQVAIGIVMSTDPAKIVMDRPIGQDFYEVAVLLAKKPDSPLFFKDHNRKTMKDVYLSGVCT</sequence>
<evidence type="ECO:0000313" key="2">
    <source>
        <dbReference type="Proteomes" id="UP000652761"/>
    </source>
</evidence>